<name>A0A919HRM6_KLEPN</name>
<protein>
    <submittedName>
        <fullName evidence="1">Uncharacterized protein</fullName>
    </submittedName>
</protein>
<comment type="caution">
    <text evidence="1">The sequence shown here is derived from an EMBL/GenBank/DDBJ whole genome shotgun (WGS) entry which is preliminary data.</text>
</comment>
<dbReference type="Proteomes" id="UP000655094">
    <property type="component" value="Unassembled WGS sequence"/>
</dbReference>
<proteinExistence type="predicted"/>
<organism evidence="1 2">
    <name type="scientific">Klebsiella pneumoniae</name>
    <dbReference type="NCBI Taxonomy" id="573"/>
    <lineage>
        <taxon>Bacteria</taxon>
        <taxon>Pseudomonadati</taxon>
        <taxon>Pseudomonadota</taxon>
        <taxon>Gammaproteobacteria</taxon>
        <taxon>Enterobacterales</taxon>
        <taxon>Enterobacteriaceae</taxon>
        <taxon>Klebsiella/Raoultella group</taxon>
        <taxon>Klebsiella</taxon>
        <taxon>Klebsiella pneumoniae complex</taxon>
    </lineage>
</organism>
<accession>A0A919HRM6</accession>
<evidence type="ECO:0000313" key="1">
    <source>
        <dbReference type="EMBL" id="GHK50929.1"/>
    </source>
</evidence>
<gene>
    <name evidence="1" type="ORF">KPZU09_06650</name>
</gene>
<sequence>MQHDHGLFPVAAVIDMDTQRAAPLVDIEESAGGGFSLRLIAHVSLPVNQISVVALSEPNPAIHSGIGR</sequence>
<reference evidence="1" key="1">
    <citation type="submission" date="2020-10" db="EMBL/GenBank/DDBJ databases">
        <title>Genome Sequence of ESBL Producing Zambian Clinical Strains.</title>
        <authorList>
            <person name="Shawa M."/>
            <person name="Furuta Y."/>
            <person name="Simbotwe M."/>
            <person name="Mulenga E."/>
            <person name="Mubanga M."/>
            <person name="Mulenga G."/>
            <person name="Kaile C."/>
            <person name="Zorigt T."/>
            <person name="Hang'ombe B."/>
            <person name="Higashi H."/>
        </authorList>
    </citation>
    <scope>NUCLEOTIDE SEQUENCE</scope>
    <source>
        <strain evidence="1">Zam_UTH_09</strain>
    </source>
</reference>
<dbReference type="EMBL" id="BNFF01000001">
    <property type="protein sequence ID" value="GHK50929.1"/>
    <property type="molecule type" value="Genomic_DNA"/>
</dbReference>
<evidence type="ECO:0000313" key="2">
    <source>
        <dbReference type="Proteomes" id="UP000655094"/>
    </source>
</evidence>
<dbReference type="AlphaFoldDB" id="A0A919HRM6"/>